<dbReference type="SUPFAM" id="SSF118215">
    <property type="entry name" value="Proton glutamate symport protein"/>
    <property type="match status" value="1"/>
</dbReference>
<keyword evidence="7 8" id="KW-0472">Membrane</keyword>
<dbReference type="PANTHER" id="PTHR11958">
    <property type="entry name" value="SODIUM/DICARBOXYLATE SYMPORTER-RELATED"/>
    <property type="match status" value="1"/>
</dbReference>
<evidence type="ECO:0000256" key="7">
    <source>
        <dbReference type="ARBA" id="ARBA00023136"/>
    </source>
</evidence>
<dbReference type="AlphaFoldDB" id="A0A9X4B109"/>
<name>A0A9X4B109_9CLOT</name>
<evidence type="ECO:0000256" key="3">
    <source>
        <dbReference type="ARBA" id="ARBA00022475"/>
    </source>
</evidence>
<sequence length="437" mass="47637">MKKTYSLTKKIFISMLLGALFGILVQSLKSEFIRDTIILNGFVKVLSSVFLSSIKMMVVPLVFVSLTCGAASIESIKKLGRVGGKTFFFYITTTCIAITIGILFSILIKPGTGLDMSHLLVNEPVISQNKSFIDIIIEIVPTNPFESFVKGNMLQVIFFSILFGLSISMVGKKSSLVKNFFDSLNEVIMKLVQLIMNFAPFGVFALMTNTFATIGFNAMIPLIKYMIVILLSLLIHSFFIYGGLFKVFTKLSIKPFLKKFIKPASIVFSTASSNSALPVTLEAMDEMGVDNSISSFTIPLGSTINMDGTAIMQGVAAIFISQAYNMNLSITNILTIILTATLASIGTAGVPGVGMVMLSMVLQSVGLPIEGIGLILGIDRILDMCRSTVNTMGDCICTIIISKSENSFNENKYYSNSDNLENLEDLNELYENADNSI</sequence>
<feature type="transmembrane region" description="Helical" evidence="8">
    <location>
        <begin position="330"/>
        <end position="350"/>
    </location>
</feature>
<gene>
    <name evidence="9" type="ORF">NE398_02370</name>
</gene>
<feature type="transmembrane region" description="Helical" evidence="8">
    <location>
        <begin position="153"/>
        <end position="170"/>
    </location>
</feature>
<evidence type="ECO:0000313" key="10">
    <source>
        <dbReference type="Proteomes" id="UP001141183"/>
    </source>
</evidence>
<dbReference type="Pfam" id="PF00375">
    <property type="entry name" value="SDF"/>
    <property type="match status" value="1"/>
</dbReference>
<dbReference type="EMBL" id="JAMRYU010000001">
    <property type="protein sequence ID" value="MDC4239016.1"/>
    <property type="molecule type" value="Genomic_DNA"/>
</dbReference>
<evidence type="ECO:0000256" key="8">
    <source>
        <dbReference type="SAM" id="Phobius"/>
    </source>
</evidence>
<evidence type="ECO:0000313" key="9">
    <source>
        <dbReference type="EMBL" id="MDC4239016.1"/>
    </source>
</evidence>
<proteinExistence type="predicted"/>
<feature type="transmembrane region" description="Helical" evidence="8">
    <location>
        <begin position="87"/>
        <end position="108"/>
    </location>
</feature>
<evidence type="ECO:0000256" key="6">
    <source>
        <dbReference type="ARBA" id="ARBA00022989"/>
    </source>
</evidence>
<feature type="transmembrane region" description="Helical" evidence="8">
    <location>
        <begin position="191"/>
        <end position="216"/>
    </location>
</feature>
<keyword evidence="2" id="KW-0813">Transport</keyword>
<dbReference type="RefSeq" id="WP_008679695.1">
    <property type="nucleotide sequence ID" value="NZ_CABKOG010000003.1"/>
</dbReference>
<accession>A0A9X4B109</accession>
<evidence type="ECO:0000256" key="4">
    <source>
        <dbReference type="ARBA" id="ARBA00022692"/>
    </source>
</evidence>
<feature type="transmembrane region" description="Helical" evidence="8">
    <location>
        <begin position="356"/>
        <end position="378"/>
    </location>
</feature>
<dbReference type="PANTHER" id="PTHR11958:SF63">
    <property type="entry name" value="AMINO ACID TRANSPORTER"/>
    <property type="match status" value="1"/>
</dbReference>
<dbReference type="FunFam" id="1.10.3860.10:FF:000001">
    <property type="entry name" value="C4-dicarboxylate transport protein"/>
    <property type="match status" value="1"/>
</dbReference>
<dbReference type="Proteomes" id="UP001141183">
    <property type="component" value="Unassembled WGS sequence"/>
</dbReference>
<reference evidence="9" key="1">
    <citation type="submission" date="2022-05" db="EMBL/GenBank/DDBJ databases">
        <title>Draft genome sequence of Clostridium tertium strain CP3 isolated from Peru.</title>
        <authorList>
            <person name="Hurtado R."/>
            <person name="Lima L."/>
            <person name="Sousa T."/>
            <person name="Jaiswal A.K."/>
            <person name="Tiwari S."/>
            <person name="Maturrano L."/>
            <person name="Brenig B."/>
            <person name="Azevedo V."/>
        </authorList>
    </citation>
    <scope>NUCLEOTIDE SEQUENCE</scope>
    <source>
        <strain evidence="9">CP3</strain>
    </source>
</reference>
<dbReference type="InterPro" id="IPR036458">
    <property type="entry name" value="Na:dicarbo_symporter_sf"/>
</dbReference>
<keyword evidence="5" id="KW-0769">Symport</keyword>
<evidence type="ECO:0000256" key="5">
    <source>
        <dbReference type="ARBA" id="ARBA00022847"/>
    </source>
</evidence>
<dbReference type="GO" id="GO:0015293">
    <property type="term" value="F:symporter activity"/>
    <property type="evidence" value="ECO:0007669"/>
    <property type="project" value="UniProtKB-KW"/>
</dbReference>
<feature type="transmembrane region" description="Helical" evidence="8">
    <location>
        <begin position="45"/>
        <end position="66"/>
    </location>
</feature>
<evidence type="ECO:0000256" key="1">
    <source>
        <dbReference type="ARBA" id="ARBA00004651"/>
    </source>
</evidence>
<dbReference type="InterPro" id="IPR001991">
    <property type="entry name" value="Na-dicarboxylate_symporter"/>
</dbReference>
<dbReference type="GO" id="GO:0005886">
    <property type="term" value="C:plasma membrane"/>
    <property type="evidence" value="ECO:0007669"/>
    <property type="project" value="UniProtKB-SubCell"/>
</dbReference>
<dbReference type="InterPro" id="IPR050746">
    <property type="entry name" value="DAACS"/>
</dbReference>
<dbReference type="Gene3D" id="1.10.3860.10">
    <property type="entry name" value="Sodium:dicarboxylate symporter"/>
    <property type="match status" value="1"/>
</dbReference>
<protein>
    <submittedName>
        <fullName evidence="9">Dicarboxylate/amino acid:cation symporter</fullName>
    </submittedName>
</protein>
<evidence type="ECO:0000256" key="2">
    <source>
        <dbReference type="ARBA" id="ARBA00022448"/>
    </source>
</evidence>
<dbReference type="GO" id="GO:0006835">
    <property type="term" value="P:dicarboxylic acid transport"/>
    <property type="evidence" value="ECO:0007669"/>
    <property type="project" value="UniProtKB-ARBA"/>
</dbReference>
<keyword evidence="4 8" id="KW-0812">Transmembrane</keyword>
<keyword evidence="3" id="KW-1003">Cell membrane</keyword>
<comment type="caution">
    <text evidence="9">The sequence shown here is derived from an EMBL/GenBank/DDBJ whole genome shotgun (WGS) entry which is preliminary data.</text>
</comment>
<feature type="transmembrane region" description="Helical" evidence="8">
    <location>
        <begin position="222"/>
        <end position="244"/>
    </location>
</feature>
<comment type="subcellular location">
    <subcellularLocation>
        <location evidence="1">Cell membrane</location>
        <topology evidence="1">Multi-pass membrane protein</topology>
    </subcellularLocation>
</comment>
<keyword evidence="10" id="KW-1185">Reference proteome</keyword>
<organism evidence="9 10">
    <name type="scientific">Clostridium tertium</name>
    <dbReference type="NCBI Taxonomy" id="1559"/>
    <lineage>
        <taxon>Bacteria</taxon>
        <taxon>Bacillati</taxon>
        <taxon>Bacillota</taxon>
        <taxon>Clostridia</taxon>
        <taxon>Eubacteriales</taxon>
        <taxon>Clostridiaceae</taxon>
        <taxon>Clostridium</taxon>
    </lineage>
</organism>
<keyword evidence="6 8" id="KW-1133">Transmembrane helix</keyword>
<dbReference type="PRINTS" id="PR00173">
    <property type="entry name" value="EDTRNSPORT"/>
</dbReference>